<keyword evidence="3" id="KW-1185">Reference proteome</keyword>
<evidence type="ECO:0000313" key="3">
    <source>
        <dbReference type="Proteomes" id="UP000792457"/>
    </source>
</evidence>
<dbReference type="EMBL" id="KZ309178">
    <property type="protein sequence ID" value="KAG8237501.1"/>
    <property type="molecule type" value="Genomic_DNA"/>
</dbReference>
<dbReference type="PANTHER" id="PTHR21115">
    <property type="entry name" value="GH06117P-RELATED"/>
    <property type="match status" value="1"/>
</dbReference>
<dbReference type="AlphaFoldDB" id="A0A8K0P863"/>
<reference evidence="2" key="1">
    <citation type="submission" date="2013-04" db="EMBL/GenBank/DDBJ databases">
        <authorList>
            <person name="Qu J."/>
            <person name="Murali S.C."/>
            <person name="Bandaranaike D."/>
            <person name="Bellair M."/>
            <person name="Blankenburg K."/>
            <person name="Chao H."/>
            <person name="Dinh H."/>
            <person name="Doddapaneni H."/>
            <person name="Downs B."/>
            <person name="Dugan-Rocha S."/>
            <person name="Elkadiri S."/>
            <person name="Gnanaolivu R.D."/>
            <person name="Hernandez B."/>
            <person name="Javaid M."/>
            <person name="Jayaseelan J.C."/>
            <person name="Lee S."/>
            <person name="Li M."/>
            <person name="Ming W."/>
            <person name="Munidasa M."/>
            <person name="Muniz J."/>
            <person name="Nguyen L."/>
            <person name="Ongeri F."/>
            <person name="Osuji N."/>
            <person name="Pu L.-L."/>
            <person name="Puazo M."/>
            <person name="Qu C."/>
            <person name="Quiroz J."/>
            <person name="Raj R."/>
            <person name="Weissenberger G."/>
            <person name="Xin Y."/>
            <person name="Zou X."/>
            <person name="Han Y."/>
            <person name="Richards S."/>
            <person name="Worley K."/>
            <person name="Muzny D."/>
            <person name="Gibbs R."/>
        </authorList>
    </citation>
    <scope>NUCLEOTIDE SEQUENCE</scope>
    <source>
        <strain evidence="2">Sampled in the wild</strain>
    </source>
</reference>
<dbReference type="Pfam" id="PF16013">
    <property type="entry name" value="DUF4781"/>
    <property type="match status" value="1"/>
</dbReference>
<gene>
    <name evidence="2" type="ORF">J437_LFUL017535</name>
</gene>
<sequence length="604" mass="69008">MLPCCLIMRDDDLISTARKYQNLHHKLLNGSSYDLLPKNALNKFELILSHYLPKCEAVSLSKKIVQCRPYLTYRILIVNCIFNEKLANLIVIRVMDDSRVVFYDHTGREYCDWNDYLCNNKLPEGLMMYPMNGTYSQKNGEVQLEIKKTPCGELPSKADKYMYVAAEVISLITQTLPLFSIAKPYASHISVASGLANGYKIGHHSYELYDRYNHGQSVNFSDEDAALHWSHIGNSFLTFGLTYHRCFYGNPNPESDLDNLAKVTTFFVKVCSKEDITGACFLFKGQLLSQYMLDAGDDITQKIVKHLSKDTDLHLEPLIRGLRLFVNDKSSLVFRKLIQVDDHALLKVLRDIRVCYNVNGIQLRVHELAGEMEKGVVTKIVEEAKSWLQKNISDNQLQFRISSICLYGQRSYETIEELCQFLRVDNMEDILINNKSIFENIGQKKAELEELVLNASKQFPQLLSYAVHYAAMNNFVDWDKFKDYFIEKLYEDCASLTGTRPSISWIDVRSLQEVIRCNSGDGIFFVRPSNKSIVVCPQDLINLGKKFLGILSYSSDDVIAAKPEYGWTILVSRKKKNVICIGPKIHGEDISLNGCYPVFVKPLL</sequence>
<evidence type="ECO:0000259" key="1">
    <source>
        <dbReference type="Pfam" id="PF16013"/>
    </source>
</evidence>
<comment type="caution">
    <text evidence="2">The sequence shown here is derived from an EMBL/GenBank/DDBJ whole genome shotgun (WGS) entry which is preliminary data.</text>
</comment>
<dbReference type="OrthoDB" id="6512497at2759"/>
<dbReference type="PANTHER" id="PTHR21115:SF0">
    <property type="entry name" value="GH06117P-RELATED"/>
    <property type="match status" value="1"/>
</dbReference>
<accession>A0A8K0P863</accession>
<reference evidence="2" key="2">
    <citation type="submission" date="2017-10" db="EMBL/GenBank/DDBJ databases">
        <title>Ladona fulva Genome sequencing and assembly.</title>
        <authorList>
            <person name="Murali S."/>
            <person name="Richards S."/>
            <person name="Bandaranaike D."/>
            <person name="Bellair M."/>
            <person name="Blankenburg K."/>
            <person name="Chao H."/>
            <person name="Dinh H."/>
            <person name="Doddapaneni H."/>
            <person name="Dugan-Rocha S."/>
            <person name="Elkadiri S."/>
            <person name="Gnanaolivu R."/>
            <person name="Hernandez B."/>
            <person name="Skinner E."/>
            <person name="Javaid M."/>
            <person name="Lee S."/>
            <person name="Li M."/>
            <person name="Ming W."/>
            <person name="Munidasa M."/>
            <person name="Muniz J."/>
            <person name="Nguyen L."/>
            <person name="Hughes D."/>
            <person name="Osuji N."/>
            <person name="Pu L.-L."/>
            <person name="Puazo M."/>
            <person name="Qu C."/>
            <person name="Quiroz J."/>
            <person name="Raj R."/>
            <person name="Weissenberger G."/>
            <person name="Xin Y."/>
            <person name="Zou X."/>
            <person name="Han Y."/>
            <person name="Worley K."/>
            <person name="Muzny D."/>
            <person name="Gibbs R."/>
        </authorList>
    </citation>
    <scope>NUCLEOTIDE SEQUENCE</scope>
    <source>
        <strain evidence="2">Sampled in the wild</strain>
    </source>
</reference>
<proteinExistence type="predicted"/>
<feature type="domain" description="DUF4781" evidence="1">
    <location>
        <begin position="97"/>
        <end position="240"/>
    </location>
</feature>
<name>A0A8K0P863_LADFU</name>
<dbReference type="InterPro" id="IPR031962">
    <property type="entry name" value="DUF4781"/>
</dbReference>
<evidence type="ECO:0000313" key="2">
    <source>
        <dbReference type="EMBL" id="KAG8237501.1"/>
    </source>
</evidence>
<dbReference type="Proteomes" id="UP000792457">
    <property type="component" value="Unassembled WGS sequence"/>
</dbReference>
<protein>
    <recommendedName>
        <fullName evidence="1">DUF4781 domain-containing protein</fullName>
    </recommendedName>
</protein>
<organism evidence="2 3">
    <name type="scientific">Ladona fulva</name>
    <name type="common">Scarce chaser dragonfly</name>
    <name type="synonym">Libellula fulva</name>
    <dbReference type="NCBI Taxonomy" id="123851"/>
    <lineage>
        <taxon>Eukaryota</taxon>
        <taxon>Metazoa</taxon>
        <taxon>Ecdysozoa</taxon>
        <taxon>Arthropoda</taxon>
        <taxon>Hexapoda</taxon>
        <taxon>Insecta</taxon>
        <taxon>Pterygota</taxon>
        <taxon>Palaeoptera</taxon>
        <taxon>Odonata</taxon>
        <taxon>Epiprocta</taxon>
        <taxon>Anisoptera</taxon>
        <taxon>Libelluloidea</taxon>
        <taxon>Libellulidae</taxon>
        <taxon>Ladona</taxon>
    </lineage>
</organism>